<dbReference type="GO" id="GO:0006360">
    <property type="term" value="P:transcription by RNA polymerase I"/>
    <property type="evidence" value="ECO:0007669"/>
    <property type="project" value="InterPro"/>
</dbReference>
<dbReference type="Proteomes" id="UP000325577">
    <property type="component" value="Linkage Group LG4"/>
</dbReference>
<gene>
    <name evidence="1" type="ORF">F0562_010374</name>
</gene>
<organism evidence="1 2">
    <name type="scientific">Nyssa sinensis</name>
    <dbReference type="NCBI Taxonomy" id="561372"/>
    <lineage>
        <taxon>Eukaryota</taxon>
        <taxon>Viridiplantae</taxon>
        <taxon>Streptophyta</taxon>
        <taxon>Embryophyta</taxon>
        <taxon>Tracheophyta</taxon>
        <taxon>Spermatophyta</taxon>
        <taxon>Magnoliopsida</taxon>
        <taxon>eudicotyledons</taxon>
        <taxon>Gunneridae</taxon>
        <taxon>Pentapetalae</taxon>
        <taxon>asterids</taxon>
        <taxon>Cornales</taxon>
        <taxon>Nyssaceae</taxon>
        <taxon>Nyssa</taxon>
    </lineage>
</organism>
<protein>
    <submittedName>
        <fullName evidence="1">Uncharacterized protein</fullName>
    </submittedName>
</protein>
<proteinExistence type="predicted"/>
<sequence>MTIRRNVNDDYSIASRDRLERIILTITKPSYTLALGFESLRVQNRSRLRRLLRKLVRQHNWKEASGVLSVLLKGTGKDRSPAKNRTKYWVTMELLKHINGECINPTKILRIYEIWMKKIGLSKKWSIKDRFMVRLEFILFCLTQGNVEDAHQAVICLMQEREFGSDPISNMVVGLTFYQLWYSAIPKEMQLKDLDESFTPLHSEMSGTIFNTPKNSVGHDAVDIHEADSSIKEKDIHGADSPFHCDSYTSIMLEKDNALDQSFKRQGFYMNTVKESGQEKSSFSNHGDDMPHASIFYAHGLDSWLLPLRLLRTSENLEAFTYLHKEKLNDYYKNAVKYLRLALYSTPPLFEAVLPLIQMLLLGDQVKEALNELEKFVCNSDTTLPLRLKASLLEQFNSKNYVKISACFEDILKKDPTCSHSLARLVSLHQNGDYSTEQLLEMIALHLDATYAECNTWKEFAACFLKLSECEEDRMSMCLDGNEDGPKQSYSIRFNRIPKNLTDGILGKSWRFRCKWWLTRHFSRSILNSEFAAGDLQLLTYKAASASHLYGIESEYVAKVYACLENKNKDLLLFLQMHMQNSVGLCKNFDKNL</sequence>
<dbReference type="GO" id="GO:0000120">
    <property type="term" value="C:RNA polymerase I transcription regulator complex"/>
    <property type="evidence" value="ECO:0007669"/>
    <property type="project" value="InterPro"/>
</dbReference>
<dbReference type="OrthoDB" id="1899337at2759"/>
<evidence type="ECO:0000313" key="1">
    <source>
        <dbReference type="EMBL" id="KAA8523951.1"/>
    </source>
</evidence>
<evidence type="ECO:0000313" key="2">
    <source>
        <dbReference type="Proteomes" id="UP000325577"/>
    </source>
</evidence>
<reference evidence="1 2" key="1">
    <citation type="submission" date="2019-09" db="EMBL/GenBank/DDBJ databases">
        <title>A chromosome-level genome assembly of the Chinese tupelo Nyssa sinensis.</title>
        <authorList>
            <person name="Yang X."/>
            <person name="Kang M."/>
            <person name="Yang Y."/>
            <person name="Xiong H."/>
            <person name="Wang M."/>
            <person name="Zhang Z."/>
            <person name="Wang Z."/>
            <person name="Wu H."/>
            <person name="Ma T."/>
            <person name="Liu J."/>
            <person name="Xi Z."/>
        </authorList>
    </citation>
    <scope>NUCLEOTIDE SEQUENCE [LARGE SCALE GENOMIC DNA]</scope>
    <source>
        <strain evidence="1">J267</strain>
        <tissue evidence="1">Leaf</tissue>
    </source>
</reference>
<accession>A0A5J5A3G4</accession>
<dbReference type="EMBL" id="CM018047">
    <property type="protein sequence ID" value="KAA8523951.1"/>
    <property type="molecule type" value="Genomic_DNA"/>
</dbReference>
<dbReference type="SUPFAM" id="SSF48452">
    <property type="entry name" value="TPR-like"/>
    <property type="match status" value="1"/>
</dbReference>
<name>A0A5J5A3G4_9ASTE</name>
<dbReference type="Pfam" id="PF14929">
    <property type="entry name" value="TAF1_subA"/>
    <property type="match status" value="1"/>
</dbReference>
<dbReference type="PANTHER" id="PTHR36720:SF1">
    <property type="entry name" value="TAF RNA POLYMERASE I SUBUNIT A"/>
    <property type="match status" value="1"/>
</dbReference>
<dbReference type="InterPro" id="IPR039495">
    <property type="entry name" value="TAF1A"/>
</dbReference>
<dbReference type="AlphaFoldDB" id="A0A5J5A3G4"/>
<dbReference type="InterPro" id="IPR011990">
    <property type="entry name" value="TPR-like_helical_dom_sf"/>
</dbReference>
<keyword evidence="2" id="KW-1185">Reference proteome</keyword>
<dbReference type="PANTHER" id="PTHR36720">
    <property type="entry name" value="TAF RNA POLYMERASE I SUBUNIT A"/>
    <property type="match status" value="1"/>
</dbReference>